<dbReference type="AlphaFoldDB" id="A0A0A9C1Y6"/>
<sequence length="43" mass="4715">MTQLASPSRMHISKGRSNVSIMSRSWTLASNVRRSALNHASTS</sequence>
<accession>A0A0A9C1Y6</accession>
<organism evidence="1">
    <name type="scientific">Arundo donax</name>
    <name type="common">Giant reed</name>
    <name type="synonym">Donax arundinaceus</name>
    <dbReference type="NCBI Taxonomy" id="35708"/>
    <lineage>
        <taxon>Eukaryota</taxon>
        <taxon>Viridiplantae</taxon>
        <taxon>Streptophyta</taxon>
        <taxon>Embryophyta</taxon>
        <taxon>Tracheophyta</taxon>
        <taxon>Spermatophyta</taxon>
        <taxon>Magnoliopsida</taxon>
        <taxon>Liliopsida</taxon>
        <taxon>Poales</taxon>
        <taxon>Poaceae</taxon>
        <taxon>PACMAD clade</taxon>
        <taxon>Arundinoideae</taxon>
        <taxon>Arundineae</taxon>
        <taxon>Arundo</taxon>
    </lineage>
</organism>
<name>A0A0A9C1Y6_ARUDO</name>
<evidence type="ECO:0000313" key="1">
    <source>
        <dbReference type="EMBL" id="JAD68473.1"/>
    </source>
</evidence>
<proteinExistence type="predicted"/>
<reference evidence="1" key="1">
    <citation type="submission" date="2014-09" db="EMBL/GenBank/DDBJ databases">
        <authorList>
            <person name="Magalhaes I.L.F."/>
            <person name="Oliveira U."/>
            <person name="Santos F.R."/>
            <person name="Vidigal T.H.D.A."/>
            <person name="Brescovit A.D."/>
            <person name="Santos A.J."/>
        </authorList>
    </citation>
    <scope>NUCLEOTIDE SEQUENCE</scope>
    <source>
        <tissue evidence="1">Shoot tissue taken approximately 20 cm above the soil surface</tissue>
    </source>
</reference>
<reference evidence="1" key="2">
    <citation type="journal article" date="2015" name="Data Brief">
        <title>Shoot transcriptome of the giant reed, Arundo donax.</title>
        <authorList>
            <person name="Barrero R.A."/>
            <person name="Guerrero F.D."/>
            <person name="Moolhuijzen P."/>
            <person name="Goolsby J.A."/>
            <person name="Tidwell J."/>
            <person name="Bellgard S.E."/>
            <person name="Bellgard M.I."/>
        </authorList>
    </citation>
    <scope>NUCLEOTIDE SEQUENCE</scope>
    <source>
        <tissue evidence="1">Shoot tissue taken approximately 20 cm above the soil surface</tissue>
    </source>
</reference>
<dbReference type="EMBL" id="GBRH01229422">
    <property type="protein sequence ID" value="JAD68473.1"/>
    <property type="molecule type" value="Transcribed_RNA"/>
</dbReference>
<protein>
    <submittedName>
        <fullName evidence="1">Uncharacterized protein</fullName>
    </submittedName>
</protein>